<dbReference type="Gene3D" id="1.20.120.330">
    <property type="entry name" value="Nucleotidyltransferases domain 2"/>
    <property type="match status" value="1"/>
</dbReference>
<evidence type="ECO:0000313" key="2">
    <source>
        <dbReference type="EMBL" id="RFA31870.1"/>
    </source>
</evidence>
<accession>A0A3E0WG05</accession>
<dbReference type="EMBL" id="NFZW01000038">
    <property type="protein sequence ID" value="RFA31870.1"/>
    <property type="molecule type" value="Genomic_DNA"/>
</dbReference>
<dbReference type="Proteomes" id="UP000256763">
    <property type="component" value="Unassembled WGS sequence"/>
</dbReference>
<dbReference type="Pfam" id="PF05168">
    <property type="entry name" value="HEPN"/>
    <property type="match status" value="1"/>
</dbReference>
<organism evidence="2 3">
    <name type="scientific">Alkalilimnicola ehrlichii</name>
    <dbReference type="NCBI Taxonomy" id="351052"/>
    <lineage>
        <taxon>Bacteria</taxon>
        <taxon>Pseudomonadati</taxon>
        <taxon>Pseudomonadota</taxon>
        <taxon>Gammaproteobacteria</taxon>
        <taxon>Chromatiales</taxon>
        <taxon>Ectothiorhodospiraceae</taxon>
        <taxon>Alkalilimnicola</taxon>
    </lineage>
</organism>
<dbReference type="SUPFAM" id="SSF81593">
    <property type="entry name" value="Nucleotidyltransferase substrate binding subunit/domain"/>
    <property type="match status" value="1"/>
</dbReference>
<dbReference type="RefSeq" id="WP_116348538.1">
    <property type="nucleotide sequence ID" value="NZ_NFZW01000038.1"/>
</dbReference>
<feature type="non-terminal residue" evidence="2">
    <location>
        <position position="1"/>
    </location>
</feature>
<dbReference type="AlphaFoldDB" id="A0A3E0WG05"/>
<gene>
    <name evidence="2" type="ORF">CAL65_21080</name>
</gene>
<evidence type="ECO:0000313" key="3">
    <source>
        <dbReference type="Proteomes" id="UP000256763"/>
    </source>
</evidence>
<dbReference type="PROSITE" id="PS50910">
    <property type="entry name" value="HEPN"/>
    <property type="match status" value="1"/>
</dbReference>
<feature type="domain" description="HEPN" evidence="1">
    <location>
        <begin position="85"/>
        <end position="205"/>
    </location>
</feature>
<reference evidence="3" key="1">
    <citation type="submission" date="2017-05" db="EMBL/GenBank/DDBJ databases">
        <authorList>
            <person name="Sharma S."/>
            <person name="Sidhu C."/>
            <person name="Pinnaka A.K."/>
        </authorList>
    </citation>
    <scope>NUCLEOTIDE SEQUENCE [LARGE SCALE GENOMIC DNA]</scope>
    <source>
        <strain evidence="3">AK93</strain>
    </source>
</reference>
<dbReference type="InterPro" id="IPR007842">
    <property type="entry name" value="HEPN_dom"/>
</dbReference>
<keyword evidence="3" id="KW-1185">Reference proteome</keyword>
<comment type="caution">
    <text evidence="2">The sequence shown here is derived from an EMBL/GenBank/DDBJ whole genome shotgun (WGS) entry which is preliminary data.</text>
</comment>
<protein>
    <recommendedName>
        <fullName evidence="1">HEPN domain-containing protein</fullName>
    </recommendedName>
</protein>
<evidence type="ECO:0000259" key="1">
    <source>
        <dbReference type="PROSITE" id="PS50910"/>
    </source>
</evidence>
<name>A0A3E0WG05_9GAMM</name>
<sequence>AEDANIRKALRDVCKSQGFSARVSPILHDIADVNANLSDGRYFFLDIKREGRLLYDAGRVELAEPRELTPVEAQRIVQDDFDEWYQASRQFYRGFEFFLQDNDLRRAIFNLNQATESAYKAILLVFTSYAPHEHLLEWLGERAALYGPVYRELFPQLGEKEKKRFELLDKAYIGARYKKAFPVFPGDIDYLAPRVKRLLELTESLCREEIERIGRDGVGP</sequence>
<proteinExistence type="predicted"/>
<dbReference type="SMART" id="SM00748">
    <property type="entry name" value="HEPN"/>
    <property type="match status" value="1"/>
</dbReference>